<dbReference type="PIRSF" id="PIRSF035170">
    <property type="entry name" value="HD_phosphohydro"/>
    <property type="match status" value="1"/>
</dbReference>
<dbReference type="STRING" id="85968.GCA_900073015_01130"/>
<dbReference type="OrthoDB" id="9808993at2"/>
<dbReference type="Gene3D" id="1.10.3210.10">
    <property type="entry name" value="Hypothetical protein af1432"/>
    <property type="match status" value="1"/>
</dbReference>
<dbReference type="PANTHER" id="PTHR21174">
    <property type="match status" value="1"/>
</dbReference>
<dbReference type="AlphaFoldDB" id="A0A2G5PDA0"/>
<evidence type="ECO:0000256" key="1">
    <source>
        <dbReference type="SAM" id="MobiDB-lite"/>
    </source>
</evidence>
<dbReference type="Proteomes" id="UP000230551">
    <property type="component" value="Unassembled WGS sequence"/>
</dbReference>
<proteinExistence type="predicted"/>
<organism evidence="2 3">
    <name type="scientific">Mycolicibacterium brumae</name>
    <dbReference type="NCBI Taxonomy" id="85968"/>
    <lineage>
        <taxon>Bacteria</taxon>
        <taxon>Bacillati</taxon>
        <taxon>Actinomycetota</taxon>
        <taxon>Actinomycetes</taxon>
        <taxon>Mycobacteriales</taxon>
        <taxon>Mycobacteriaceae</taxon>
        <taxon>Mycolicibacterium</taxon>
    </lineage>
</organism>
<accession>A0A2G5PDA0</accession>
<reference evidence="2 3" key="1">
    <citation type="journal article" date="2017" name="Infect. Genet. Evol.">
        <title>The new phylogeny of the genus Mycobacterium: The old and the news.</title>
        <authorList>
            <person name="Tortoli E."/>
            <person name="Fedrizzi T."/>
            <person name="Meehan C.J."/>
            <person name="Trovato A."/>
            <person name="Grottola A."/>
            <person name="Giacobazzi E."/>
            <person name="Serpini G.F."/>
            <person name="Tagliazucchi S."/>
            <person name="Fabio A."/>
            <person name="Bettua C."/>
            <person name="Bertorelli R."/>
            <person name="Frascaro F."/>
            <person name="De Sanctis V."/>
            <person name="Pecorari M."/>
            <person name="Jousson O."/>
            <person name="Segata N."/>
            <person name="Cirillo D.M."/>
        </authorList>
    </citation>
    <scope>NUCLEOTIDE SEQUENCE [LARGE SCALE GENOMIC DNA]</scope>
    <source>
        <strain evidence="2 3">CIP1034565</strain>
    </source>
</reference>
<name>A0A2G5PDA0_9MYCO</name>
<dbReference type="GO" id="GO:0016787">
    <property type="term" value="F:hydrolase activity"/>
    <property type="evidence" value="ECO:0007669"/>
    <property type="project" value="UniProtKB-KW"/>
</dbReference>
<sequence>MVPVVDLEQAWRELATRVGATGDAALATGRGLLAAWSDPSRRYHSVAHLQDVLEKVDELAADAEDPDTVRLAAWYHDAVYNGSPDDEELSAVKAERELTELGLPPALVSEVGRLIRMTVHHDPPPEDRNGAVLSDADLSALAVDPDTYRANSEAIRQEYLHIPERAFMATRAVMVETMLAARSLFYTVSGRRRWEERARQNLAAELARLRTGEQPRRPREEPEGPDAGA</sequence>
<feature type="region of interest" description="Disordered" evidence="1">
    <location>
        <begin position="205"/>
        <end position="229"/>
    </location>
</feature>
<dbReference type="PANTHER" id="PTHR21174:SF0">
    <property type="entry name" value="HD PHOSPHOHYDROLASE FAMILY PROTEIN-RELATED"/>
    <property type="match status" value="1"/>
</dbReference>
<protein>
    <submittedName>
        <fullName evidence="2">Metal-dependent phosphohydrolase</fullName>
    </submittedName>
</protein>
<keyword evidence="3" id="KW-1185">Reference proteome</keyword>
<dbReference type="SUPFAM" id="SSF109604">
    <property type="entry name" value="HD-domain/PDEase-like"/>
    <property type="match status" value="1"/>
</dbReference>
<dbReference type="EMBL" id="PDCN02000005">
    <property type="protein sequence ID" value="PIB76308.1"/>
    <property type="molecule type" value="Genomic_DNA"/>
</dbReference>
<evidence type="ECO:0000313" key="2">
    <source>
        <dbReference type="EMBL" id="PIB76308.1"/>
    </source>
</evidence>
<feature type="compositionally biased region" description="Basic and acidic residues" evidence="1">
    <location>
        <begin position="207"/>
        <end position="222"/>
    </location>
</feature>
<gene>
    <name evidence="2" type="ORF">CQY22_006215</name>
</gene>
<keyword evidence="2" id="KW-0378">Hydrolase</keyword>
<comment type="caution">
    <text evidence="2">The sequence shown here is derived from an EMBL/GenBank/DDBJ whole genome shotgun (WGS) entry which is preliminary data.</text>
</comment>
<evidence type="ECO:0000313" key="3">
    <source>
        <dbReference type="Proteomes" id="UP000230551"/>
    </source>
</evidence>
<dbReference type="InterPro" id="IPR009218">
    <property type="entry name" value="HD_phosphohydro"/>
</dbReference>